<comment type="caution">
    <text evidence="5">The sequence shown here is derived from an EMBL/GenBank/DDBJ whole genome shotgun (WGS) entry which is preliminary data.</text>
</comment>
<gene>
    <name evidence="5" type="ORF">EO081_12325</name>
</gene>
<dbReference type="Gene3D" id="3.40.630.30">
    <property type="match status" value="1"/>
</dbReference>
<dbReference type="AlphaFoldDB" id="A0A4Q2IUA6"/>
<feature type="compositionally biased region" description="Basic residues" evidence="3">
    <location>
        <begin position="54"/>
        <end position="67"/>
    </location>
</feature>
<accession>A0A4Q2IUA6</accession>
<name>A0A4Q2IUA6_9SPHN</name>
<feature type="compositionally biased region" description="Basic residues" evidence="3">
    <location>
        <begin position="12"/>
        <end position="43"/>
    </location>
</feature>
<dbReference type="PROSITE" id="PS51186">
    <property type="entry name" value="GNAT"/>
    <property type="match status" value="1"/>
</dbReference>
<dbReference type="CDD" id="cd04301">
    <property type="entry name" value="NAT_SF"/>
    <property type="match status" value="1"/>
</dbReference>
<evidence type="ECO:0000256" key="3">
    <source>
        <dbReference type="SAM" id="MobiDB-lite"/>
    </source>
</evidence>
<organism evidence="5 6">
    <name type="scientific">Sphingomonas desiccabilis</name>
    <dbReference type="NCBI Taxonomy" id="429134"/>
    <lineage>
        <taxon>Bacteria</taxon>
        <taxon>Pseudomonadati</taxon>
        <taxon>Pseudomonadota</taxon>
        <taxon>Alphaproteobacteria</taxon>
        <taxon>Sphingomonadales</taxon>
        <taxon>Sphingomonadaceae</taxon>
        <taxon>Sphingomonas</taxon>
    </lineage>
</organism>
<dbReference type="OrthoDB" id="1821130at2"/>
<reference evidence="5 6" key="1">
    <citation type="submission" date="2019-01" db="EMBL/GenBank/DDBJ databases">
        <title>Sphingomonas mucosissima sp. nov. and Sphingomonas desiccabilis sp. nov., from biological soil crusts in the Colorado Plateau, USA.</title>
        <authorList>
            <person name="Zhu D."/>
        </authorList>
    </citation>
    <scope>NUCLEOTIDE SEQUENCE [LARGE SCALE GENOMIC DNA]</scope>
    <source>
        <strain evidence="5 6">CP1D</strain>
    </source>
</reference>
<evidence type="ECO:0000313" key="6">
    <source>
        <dbReference type="Proteomes" id="UP000292347"/>
    </source>
</evidence>
<evidence type="ECO:0000256" key="1">
    <source>
        <dbReference type="ARBA" id="ARBA00022679"/>
    </source>
</evidence>
<feature type="domain" description="N-acetyltransferase" evidence="4">
    <location>
        <begin position="71"/>
        <end position="210"/>
    </location>
</feature>
<evidence type="ECO:0000313" key="5">
    <source>
        <dbReference type="EMBL" id="RXZ31968.1"/>
    </source>
</evidence>
<evidence type="ECO:0000259" key="4">
    <source>
        <dbReference type="PROSITE" id="PS51186"/>
    </source>
</evidence>
<protein>
    <submittedName>
        <fullName evidence="5">GNAT family acetyltransferase</fullName>
    </submittedName>
</protein>
<keyword evidence="1 5" id="KW-0808">Transferase</keyword>
<keyword evidence="2" id="KW-0012">Acyltransferase</keyword>
<dbReference type="GO" id="GO:0016747">
    <property type="term" value="F:acyltransferase activity, transferring groups other than amino-acyl groups"/>
    <property type="evidence" value="ECO:0007669"/>
    <property type="project" value="InterPro"/>
</dbReference>
<dbReference type="InterPro" id="IPR050832">
    <property type="entry name" value="Bact_Acetyltransf"/>
</dbReference>
<dbReference type="PANTHER" id="PTHR43877">
    <property type="entry name" value="AMINOALKYLPHOSPHONATE N-ACETYLTRANSFERASE-RELATED-RELATED"/>
    <property type="match status" value="1"/>
</dbReference>
<feature type="region of interest" description="Disordered" evidence="3">
    <location>
        <begin position="1"/>
        <end position="76"/>
    </location>
</feature>
<dbReference type="InterPro" id="IPR000182">
    <property type="entry name" value="GNAT_dom"/>
</dbReference>
<dbReference type="NCBIfam" id="NF002959">
    <property type="entry name" value="PRK03624.1"/>
    <property type="match status" value="1"/>
</dbReference>
<keyword evidence="6" id="KW-1185">Reference proteome</keyword>
<sequence>MCPAARGDGGSHRRRPHRRGHHRRRWCGRRRHLGGGRRHHHRAALSAREVPRRAAGRHRRRRHRHPHPLPVTPVEAGPGDAAAVVSLWQAAGLTRPWNDPAADFARALAAADSTVLVLRDGRALIGSVMVGYDGHRGWVYYLAVAPDHRRHGLGRTLMGAAESWLRARGCPKIQLMVRAGNADALAFYDRLGLAPQDVVTLGRFLDPDPA</sequence>
<dbReference type="Proteomes" id="UP000292347">
    <property type="component" value="Unassembled WGS sequence"/>
</dbReference>
<dbReference type="Pfam" id="PF00583">
    <property type="entry name" value="Acetyltransf_1"/>
    <property type="match status" value="1"/>
</dbReference>
<dbReference type="SUPFAM" id="SSF55729">
    <property type="entry name" value="Acyl-CoA N-acyltransferases (Nat)"/>
    <property type="match status" value="1"/>
</dbReference>
<dbReference type="InterPro" id="IPR016181">
    <property type="entry name" value="Acyl_CoA_acyltransferase"/>
</dbReference>
<dbReference type="EMBL" id="SDPT01000002">
    <property type="protein sequence ID" value="RXZ31968.1"/>
    <property type="molecule type" value="Genomic_DNA"/>
</dbReference>
<proteinExistence type="predicted"/>
<evidence type="ECO:0000256" key="2">
    <source>
        <dbReference type="ARBA" id="ARBA00023315"/>
    </source>
</evidence>